<feature type="compositionally biased region" description="Basic and acidic residues" evidence="1">
    <location>
        <begin position="31"/>
        <end position="72"/>
    </location>
</feature>
<evidence type="ECO:0000256" key="1">
    <source>
        <dbReference type="SAM" id="MobiDB-lite"/>
    </source>
</evidence>
<gene>
    <name evidence="2" type="ORF">RFULGI_LOCUS18745</name>
</gene>
<reference evidence="2" key="1">
    <citation type="submission" date="2021-06" db="EMBL/GenBank/DDBJ databases">
        <authorList>
            <person name="Kallberg Y."/>
            <person name="Tangrot J."/>
            <person name="Rosling A."/>
        </authorList>
    </citation>
    <scope>NUCLEOTIDE SEQUENCE</scope>
    <source>
        <strain evidence="2">IN212</strain>
    </source>
</reference>
<proteinExistence type="predicted"/>
<accession>A0A9N9K591</accession>
<evidence type="ECO:0000313" key="3">
    <source>
        <dbReference type="Proteomes" id="UP000789396"/>
    </source>
</evidence>
<comment type="caution">
    <text evidence="2">The sequence shown here is derived from an EMBL/GenBank/DDBJ whole genome shotgun (WGS) entry which is preliminary data.</text>
</comment>
<sequence>KDIINASMKEIEDKNKEIDTLNERLTAAEQQKNKLAKEQADQEQKEKSEREKEQERERQLKAQREKQKKLETEQQANARKLEDYEKMLKEAKNERERLQIYEQKLISLTALVQDKDREIETITDEEKNARINALNLEKAALENKEIGYKGKIELLEKQKKDLQEYQLKLSNEKAQEEQKNQTLRQT</sequence>
<protein>
    <submittedName>
        <fullName evidence="2">14990_t:CDS:1</fullName>
    </submittedName>
</protein>
<evidence type="ECO:0000313" key="2">
    <source>
        <dbReference type="EMBL" id="CAG8810933.1"/>
    </source>
</evidence>
<dbReference type="AlphaFoldDB" id="A0A9N9K591"/>
<keyword evidence="3" id="KW-1185">Reference proteome</keyword>
<name>A0A9N9K591_9GLOM</name>
<feature type="region of interest" description="Disordered" evidence="1">
    <location>
        <begin position="1"/>
        <end position="81"/>
    </location>
</feature>
<feature type="non-terminal residue" evidence="2">
    <location>
        <position position="1"/>
    </location>
</feature>
<feature type="compositionally biased region" description="Basic and acidic residues" evidence="1">
    <location>
        <begin position="1"/>
        <end position="22"/>
    </location>
</feature>
<dbReference type="Proteomes" id="UP000789396">
    <property type="component" value="Unassembled WGS sequence"/>
</dbReference>
<feature type="non-terminal residue" evidence="2">
    <location>
        <position position="186"/>
    </location>
</feature>
<organism evidence="2 3">
    <name type="scientific">Racocetra fulgida</name>
    <dbReference type="NCBI Taxonomy" id="60492"/>
    <lineage>
        <taxon>Eukaryota</taxon>
        <taxon>Fungi</taxon>
        <taxon>Fungi incertae sedis</taxon>
        <taxon>Mucoromycota</taxon>
        <taxon>Glomeromycotina</taxon>
        <taxon>Glomeromycetes</taxon>
        <taxon>Diversisporales</taxon>
        <taxon>Gigasporaceae</taxon>
        <taxon>Racocetra</taxon>
    </lineage>
</organism>
<dbReference type="EMBL" id="CAJVPZ010084754">
    <property type="protein sequence ID" value="CAG8810933.1"/>
    <property type="molecule type" value="Genomic_DNA"/>
</dbReference>